<proteinExistence type="predicted"/>
<dbReference type="Pfam" id="PF00005">
    <property type="entry name" value="ABC_tran"/>
    <property type="match status" value="1"/>
</dbReference>
<dbReference type="GO" id="GO:0016020">
    <property type="term" value="C:membrane"/>
    <property type="evidence" value="ECO:0007669"/>
    <property type="project" value="UniProtKB-SubCell"/>
</dbReference>
<dbReference type="GO" id="GO:0042626">
    <property type="term" value="F:ATPase-coupled transmembrane transporter activity"/>
    <property type="evidence" value="ECO:0007669"/>
    <property type="project" value="TreeGrafter"/>
</dbReference>
<dbReference type="InterPro" id="IPR027417">
    <property type="entry name" value="P-loop_NTPase"/>
</dbReference>
<dbReference type="GO" id="GO:0016887">
    <property type="term" value="F:ATP hydrolysis activity"/>
    <property type="evidence" value="ECO:0007669"/>
    <property type="project" value="InterPro"/>
</dbReference>
<keyword evidence="3" id="KW-0812">Transmembrane</keyword>
<dbReference type="InterPro" id="IPR050352">
    <property type="entry name" value="ABCG_transporters"/>
</dbReference>
<dbReference type="SUPFAM" id="SSF52540">
    <property type="entry name" value="P-loop containing nucleoside triphosphate hydrolases"/>
    <property type="match status" value="1"/>
</dbReference>
<comment type="caution">
    <text evidence="8">The sequence shown here is derived from an EMBL/GenBank/DDBJ whole genome shotgun (WGS) entry which is preliminary data.</text>
</comment>
<evidence type="ECO:0000256" key="2">
    <source>
        <dbReference type="ARBA" id="ARBA00022448"/>
    </source>
</evidence>
<accession>A0A9Q1AE91</accession>
<evidence type="ECO:0000313" key="9">
    <source>
        <dbReference type="Proteomes" id="UP001151752"/>
    </source>
</evidence>
<comment type="subcellular location">
    <subcellularLocation>
        <location evidence="1">Membrane</location>
        <topology evidence="1">Multi-pass membrane protein</topology>
    </subcellularLocation>
</comment>
<dbReference type="InterPro" id="IPR003439">
    <property type="entry name" value="ABC_transporter-like_ATP-bd"/>
</dbReference>
<dbReference type="PANTHER" id="PTHR48041">
    <property type="entry name" value="ABC TRANSPORTER G FAMILY MEMBER 28"/>
    <property type="match status" value="1"/>
</dbReference>
<reference evidence="8" key="2">
    <citation type="journal article" date="2023" name="Int. J. Mol. Sci.">
        <title>De Novo Assembly and Annotation of 11 Diverse Shrub Willow (Salix) Genomes Reveals Novel Gene Organization in Sex-Linked Regions.</title>
        <authorList>
            <person name="Hyden B."/>
            <person name="Feng K."/>
            <person name="Yates T.B."/>
            <person name="Jawdy S."/>
            <person name="Cereghino C."/>
            <person name="Smart L.B."/>
            <person name="Muchero W."/>
        </authorList>
    </citation>
    <scope>NUCLEOTIDE SEQUENCE</scope>
    <source>
        <tissue evidence="8">Shoot tip</tissue>
    </source>
</reference>
<dbReference type="PANTHER" id="PTHR48041:SF11">
    <property type="entry name" value="ABC TRANSPORTER G FAMILY MEMBER 16"/>
    <property type="match status" value="1"/>
</dbReference>
<evidence type="ECO:0000313" key="8">
    <source>
        <dbReference type="EMBL" id="KAJ6767939.1"/>
    </source>
</evidence>
<dbReference type="Gene3D" id="3.40.50.300">
    <property type="entry name" value="P-loop containing nucleotide triphosphate hydrolases"/>
    <property type="match status" value="1"/>
</dbReference>
<protein>
    <submittedName>
        <fullName evidence="8">ABC TRANSPORTER G FAMILY MEMBER 6-LIKE</fullName>
    </submittedName>
</protein>
<keyword evidence="4" id="KW-1133">Transmembrane helix</keyword>
<dbReference type="Proteomes" id="UP001151752">
    <property type="component" value="Chromosome 8"/>
</dbReference>
<feature type="compositionally biased region" description="Polar residues" evidence="6">
    <location>
        <begin position="12"/>
        <end position="41"/>
    </location>
</feature>
<evidence type="ECO:0000256" key="4">
    <source>
        <dbReference type="ARBA" id="ARBA00022989"/>
    </source>
</evidence>
<keyword evidence="2" id="KW-0813">Transport</keyword>
<feature type="region of interest" description="Disordered" evidence="6">
    <location>
        <begin position="1"/>
        <end position="41"/>
    </location>
</feature>
<dbReference type="AlphaFoldDB" id="A0A9Q1AE91"/>
<evidence type="ECO:0000259" key="7">
    <source>
        <dbReference type="Pfam" id="PF00005"/>
    </source>
</evidence>
<organism evidence="8 9">
    <name type="scientific">Salix koriyanagi</name>
    <dbReference type="NCBI Taxonomy" id="2511006"/>
    <lineage>
        <taxon>Eukaryota</taxon>
        <taxon>Viridiplantae</taxon>
        <taxon>Streptophyta</taxon>
        <taxon>Embryophyta</taxon>
        <taxon>Tracheophyta</taxon>
        <taxon>Spermatophyta</taxon>
        <taxon>Magnoliopsida</taxon>
        <taxon>eudicotyledons</taxon>
        <taxon>Gunneridae</taxon>
        <taxon>Pentapetalae</taxon>
        <taxon>rosids</taxon>
        <taxon>fabids</taxon>
        <taxon>Malpighiales</taxon>
        <taxon>Salicaceae</taxon>
        <taxon>Saliceae</taxon>
        <taxon>Salix</taxon>
    </lineage>
</organism>
<dbReference type="EMBL" id="JAPFFM010000003">
    <property type="protein sequence ID" value="KAJ6767939.1"/>
    <property type="molecule type" value="Genomic_DNA"/>
</dbReference>
<gene>
    <name evidence="8" type="ORF">OIU74_021745</name>
</gene>
<evidence type="ECO:0000256" key="1">
    <source>
        <dbReference type="ARBA" id="ARBA00004141"/>
    </source>
</evidence>
<keyword evidence="5" id="KW-0472">Membrane</keyword>
<keyword evidence="9" id="KW-1185">Reference proteome</keyword>
<feature type="domain" description="ABC transporter" evidence="7">
    <location>
        <begin position="142"/>
        <end position="179"/>
    </location>
</feature>
<evidence type="ECO:0000256" key="6">
    <source>
        <dbReference type="SAM" id="MobiDB-lite"/>
    </source>
</evidence>
<dbReference type="GO" id="GO:0005524">
    <property type="term" value="F:ATP binding"/>
    <property type="evidence" value="ECO:0007669"/>
    <property type="project" value="InterPro"/>
</dbReference>
<evidence type="ECO:0000256" key="5">
    <source>
        <dbReference type="ARBA" id="ARBA00023136"/>
    </source>
</evidence>
<evidence type="ECO:0000256" key="3">
    <source>
        <dbReference type="ARBA" id="ARBA00022692"/>
    </source>
</evidence>
<name>A0A9Q1AE91_9ROSI</name>
<sequence>MSRVVAEDYSLSRDSSTMTFHNQSTPIESTSHHLQPPLSATATSPTLGQLLKNVSDVHRENTGDGSETPVHQVLELGSTDLEVPRSIPFVLSFNNLTYSVKVSRKFKLPSILPGRNTHLLGAATDSDPIRGESQFTTTKTLLNDISGEARDGEIMAVLGASGSGKSTLIDALANRIAKGKLERHKEVKR</sequence>
<reference evidence="8" key="1">
    <citation type="submission" date="2022-11" db="EMBL/GenBank/DDBJ databases">
        <authorList>
            <person name="Hyden B.L."/>
            <person name="Feng K."/>
            <person name="Yates T."/>
            <person name="Jawdy S."/>
            <person name="Smart L.B."/>
            <person name="Muchero W."/>
        </authorList>
    </citation>
    <scope>NUCLEOTIDE SEQUENCE</scope>
    <source>
        <tissue evidence="8">Shoot tip</tissue>
    </source>
</reference>